<comment type="caution">
    <text evidence="4">The sequence shown here is derived from an EMBL/GenBank/DDBJ whole genome shotgun (WGS) entry which is preliminary data.</text>
</comment>
<keyword evidence="5" id="KW-1185">Reference proteome</keyword>
<dbReference type="RefSeq" id="WP_203924254.1">
    <property type="nucleotide sequence ID" value="NZ_BONZ01000106.1"/>
</dbReference>
<organism evidence="4 5">
    <name type="scientific">Rugosimonospora africana</name>
    <dbReference type="NCBI Taxonomy" id="556532"/>
    <lineage>
        <taxon>Bacteria</taxon>
        <taxon>Bacillati</taxon>
        <taxon>Actinomycetota</taxon>
        <taxon>Actinomycetes</taxon>
        <taxon>Micromonosporales</taxon>
        <taxon>Micromonosporaceae</taxon>
        <taxon>Rugosimonospora</taxon>
    </lineage>
</organism>
<protein>
    <submittedName>
        <fullName evidence="4">Uncharacterized protein</fullName>
    </submittedName>
</protein>
<feature type="region of interest" description="Disordered" evidence="1">
    <location>
        <begin position="89"/>
        <end position="112"/>
    </location>
</feature>
<keyword evidence="3" id="KW-0732">Signal</keyword>
<reference evidence="4" key="1">
    <citation type="submission" date="2021-01" db="EMBL/GenBank/DDBJ databases">
        <title>Whole genome shotgun sequence of Rugosimonospora africana NBRC 104875.</title>
        <authorList>
            <person name="Komaki H."/>
            <person name="Tamura T."/>
        </authorList>
    </citation>
    <scope>NUCLEOTIDE SEQUENCE</scope>
    <source>
        <strain evidence="4">NBRC 104875</strain>
    </source>
</reference>
<feature type="signal peptide" evidence="3">
    <location>
        <begin position="1"/>
        <end position="25"/>
    </location>
</feature>
<evidence type="ECO:0000313" key="5">
    <source>
        <dbReference type="Proteomes" id="UP000642748"/>
    </source>
</evidence>
<sequence length="112" mass="11041">MTTTSLVAVALAALLLLGLARVAVAGPHRDPAAGVVATHSVAGHTAPLLALRALRARTGLPRAAHPLGGVPAGLGLAVALLALAAVAGRRASQPARRLSAPDVRGPPRVAAR</sequence>
<feature type="chain" id="PRO_5035260992" evidence="3">
    <location>
        <begin position="26"/>
        <end position="112"/>
    </location>
</feature>
<gene>
    <name evidence="4" type="ORF">Raf01_90180</name>
</gene>
<evidence type="ECO:0000313" key="4">
    <source>
        <dbReference type="EMBL" id="GIH20846.1"/>
    </source>
</evidence>
<accession>A0A8J3VWH2</accession>
<dbReference type="Proteomes" id="UP000642748">
    <property type="component" value="Unassembled WGS sequence"/>
</dbReference>
<keyword evidence="2" id="KW-0472">Membrane</keyword>
<evidence type="ECO:0000256" key="3">
    <source>
        <dbReference type="SAM" id="SignalP"/>
    </source>
</evidence>
<dbReference type="EMBL" id="BONZ01000106">
    <property type="protein sequence ID" value="GIH20846.1"/>
    <property type="molecule type" value="Genomic_DNA"/>
</dbReference>
<evidence type="ECO:0000256" key="1">
    <source>
        <dbReference type="SAM" id="MobiDB-lite"/>
    </source>
</evidence>
<feature type="transmembrane region" description="Helical" evidence="2">
    <location>
        <begin position="67"/>
        <end position="87"/>
    </location>
</feature>
<keyword evidence="2" id="KW-1133">Transmembrane helix</keyword>
<dbReference type="AlphaFoldDB" id="A0A8J3VWH2"/>
<evidence type="ECO:0000256" key="2">
    <source>
        <dbReference type="SAM" id="Phobius"/>
    </source>
</evidence>
<name>A0A8J3VWH2_9ACTN</name>
<proteinExistence type="predicted"/>
<keyword evidence="2" id="KW-0812">Transmembrane</keyword>